<keyword evidence="5" id="KW-0378">Hydrolase</keyword>
<dbReference type="PROSITE" id="PS00141">
    <property type="entry name" value="ASP_PROTEASE"/>
    <property type="match status" value="2"/>
</dbReference>
<dbReference type="RefSeq" id="XP_064706365.1">
    <property type="nucleotide sequence ID" value="XM_064846140.1"/>
</dbReference>
<evidence type="ECO:0000256" key="5">
    <source>
        <dbReference type="RuleBase" id="RU000454"/>
    </source>
</evidence>
<feature type="chain" id="PRO_5043620092" description="Peptidase A1 domain-containing protein" evidence="6">
    <location>
        <begin position="20"/>
        <end position="403"/>
    </location>
</feature>
<accession>A0AAV9NAR8</accession>
<evidence type="ECO:0000256" key="2">
    <source>
        <dbReference type="ARBA" id="ARBA00022750"/>
    </source>
</evidence>
<comment type="caution">
    <text evidence="8">The sequence shown here is derived from an EMBL/GenBank/DDBJ whole genome shotgun (WGS) entry which is preliminary data.</text>
</comment>
<dbReference type="EMBL" id="JAVRRD010000013">
    <property type="protein sequence ID" value="KAK5052665.1"/>
    <property type="molecule type" value="Genomic_DNA"/>
</dbReference>
<evidence type="ECO:0000313" key="9">
    <source>
        <dbReference type="Proteomes" id="UP001358417"/>
    </source>
</evidence>
<feature type="domain" description="Peptidase A1" evidence="7">
    <location>
        <begin position="78"/>
        <end position="398"/>
    </location>
</feature>
<keyword evidence="6" id="KW-0732">Signal</keyword>
<keyword evidence="5" id="KW-0645">Protease</keyword>
<name>A0AAV9NAR8_9EURO</name>
<evidence type="ECO:0000259" key="7">
    <source>
        <dbReference type="PROSITE" id="PS51767"/>
    </source>
</evidence>
<proteinExistence type="inferred from homology"/>
<dbReference type="Pfam" id="PF00026">
    <property type="entry name" value="Asp"/>
    <property type="match status" value="1"/>
</dbReference>
<feature type="disulfide bond" evidence="4">
    <location>
        <begin position="322"/>
        <end position="364"/>
    </location>
</feature>
<evidence type="ECO:0000256" key="4">
    <source>
        <dbReference type="PIRSR" id="PIRSR601461-2"/>
    </source>
</evidence>
<dbReference type="GeneID" id="89970738"/>
<dbReference type="InterPro" id="IPR033121">
    <property type="entry name" value="PEPTIDASE_A1"/>
</dbReference>
<dbReference type="InterPro" id="IPR001969">
    <property type="entry name" value="Aspartic_peptidase_AS"/>
</dbReference>
<dbReference type="SUPFAM" id="SSF50630">
    <property type="entry name" value="Acid proteases"/>
    <property type="match status" value="1"/>
</dbReference>
<reference evidence="8 9" key="1">
    <citation type="submission" date="2023-08" db="EMBL/GenBank/DDBJ databases">
        <title>Black Yeasts Isolated from many extreme environments.</title>
        <authorList>
            <person name="Coleine C."/>
            <person name="Stajich J.E."/>
            <person name="Selbmann L."/>
        </authorList>
    </citation>
    <scope>NUCLEOTIDE SEQUENCE [LARGE SCALE GENOMIC DNA]</scope>
    <source>
        <strain evidence="8 9">CCFEE 5792</strain>
    </source>
</reference>
<dbReference type="PANTHER" id="PTHR47966:SF65">
    <property type="entry name" value="ASPARTIC-TYPE ENDOPEPTIDASE"/>
    <property type="match status" value="1"/>
</dbReference>
<gene>
    <name evidence="8" type="ORF">LTR84_002530</name>
</gene>
<dbReference type="PRINTS" id="PR00792">
    <property type="entry name" value="PEPSIN"/>
</dbReference>
<feature type="active site" evidence="3">
    <location>
        <position position="98"/>
    </location>
</feature>
<evidence type="ECO:0000256" key="1">
    <source>
        <dbReference type="ARBA" id="ARBA00007447"/>
    </source>
</evidence>
<sequence>MIFNAICLCFALLSPAVDAAYLKNPSDTPKNVKRRGRTYQASDTDNNFHRFPVVRQQPQFHKRQEPTGTPFGFYEGLPHLDLGIGNSDPPQHTRVLLDTGSSELWVYTPALRDDGTYDPNLSTSEQCYLAPTFNITYLDGTDIDGFYCTEIIQVADLTVTNMTIGVPQTAVGDASGDYGILGLSFKTGQGPEEKHSTLVDAMFEEGLIPARAYGIFLNKAAQLIDMEHSDSENGEITFGGADLSLVVDEELSLLSMLKTEDPSEQQILTLLTAVNSNEVDVPVLLDTGTPISILPPEVLNALVEEFAFTESTDNPGMIEAPCSMANETTTGLTFTFTDSADAENQVTIMMPWSEAIRPAGDSACAFVFRAGDTYIMGQTFLQSTYLFVDLDEFTIGLGQANWV</sequence>
<dbReference type="GO" id="GO:0004190">
    <property type="term" value="F:aspartic-type endopeptidase activity"/>
    <property type="evidence" value="ECO:0007669"/>
    <property type="project" value="UniProtKB-KW"/>
</dbReference>
<dbReference type="InterPro" id="IPR001461">
    <property type="entry name" value="Aspartic_peptidase_A1"/>
</dbReference>
<dbReference type="PANTHER" id="PTHR47966">
    <property type="entry name" value="BETA-SITE APP-CLEAVING ENZYME, ISOFORM A-RELATED"/>
    <property type="match status" value="1"/>
</dbReference>
<dbReference type="GO" id="GO:0006508">
    <property type="term" value="P:proteolysis"/>
    <property type="evidence" value="ECO:0007669"/>
    <property type="project" value="UniProtKB-KW"/>
</dbReference>
<evidence type="ECO:0000256" key="3">
    <source>
        <dbReference type="PIRSR" id="PIRSR601461-1"/>
    </source>
</evidence>
<protein>
    <recommendedName>
        <fullName evidence="7">Peptidase A1 domain-containing protein</fullName>
    </recommendedName>
</protein>
<evidence type="ECO:0000313" key="8">
    <source>
        <dbReference type="EMBL" id="KAK5052665.1"/>
    </source>
</evidence>
<organism evidence="8 9">
    <name type="scientific">Exophiala bonariae</name>
    <dbReference type="NCBI Taxonomy" id="1690606"/>
    <lineage>
        <taxon>Eukaryota</taxon>
        <taxon>Fungi</taxon>
        <taxon>Dikarya</taxon>
        <taxon>Ascomycota</taxon>
        <taxon>Pezizomycotina</taxon>
        <taxon>Eurotiomycetes</taxon>
        <taxon>Chaetothyriomycetidae</taxon>
        <taxon>Chaetothyriales</taxon>
        <taxon>Herpotrichiellaceae</taxon>
        <taxon>Exophiala</taxon>
    </lineage>
</organism>
<comment type="similarity">
    <text evidence="1 5">Belongs to the peptidase A1 family.</text>
</comment>
<feature type="active site" evidence="3">
    <location>
        <position position="286"/>
    </location>
</feature>
<dbReference type="Proteomes" id="UP001358417">
    <property type="component" value="Unassembled WGS sequence"/>
</dbReference>
<keyword evidence="9" id="KW-1185">Reference proteome</keyword>
<evidence type="ECO:0000256" key="6">
    <source>
        <dbReference type="SAM" id="SignalP"/>
    </source>
</evidence>
<keyword evidence="2 5" id="KW-0064">Aspartyl protease</keyword>
<dbReference type="PROSITE" id="PS51767">
    <property type="entry name" value="PEPTIDASE_A1"/>
    <property type="match status" value="1"/>
</dbReference>
<dbReference type="AlphaFoldDB" id="A0AAV9NAR8"/>
<feature type="signal peptide" evidence="6">
    <location>
        <begin position="1"/>
        <end position="19"/>
    </location>
</feature>
<dbReference type="Gene3D" id="2.40.70.10">
    <property type="entry name" value="Acid Proteases"/>
    <property type="match status" value="2"/>
</dbReference>
<keyword evidence="4" id="KW-1015">Disulfide bond</keyword>
<dbReference type="InterPro" id="IPR021109">
    <property type="entry name" value="Peptidase_aspartic_dom_sf"/>
</dbReference>